<protein>
    <submittedName>
        <fullName evidence="5">SDR family NAD(P)-dependent oxidoreductase</fullName>
    </submittedName>
</protein>
<evidence type="ECO:0000256" key="1">
    <source>
        <dbReference type="ARBA" id="ARBA00006484"/>
    </source>
</evidence>
<sequence>MTENNVWFITGAGRGLGIDIAQAALAAGHSVVATGRDPKKVVDAIGEHENLLVVALDITDPSATEAAVQTAVDRFGRIDVLVNNAGNFYAGYFENISPEQFRAQMETNFFGPTNVTRAILPVMRKQRSGQVITVTSAAGLMGQEFVAAYAASKFALEGWMESLRYDVERFGISTMAVEPGFFRTELLVEGSSTIWPELDIEDYAELTAQTIEAWKGMNGQQGGDPKKLAQALVTLSDSGKLPLRFVAGADVMERVEQNLATVQGQIDAHRELSASLAFGAPPVRSARRADNALSIDA</sequence>
<dbReference type="GO" id="GO:0016491">
    <property type="term" value="F:oxidoreductase activity"/>
    <property type="evidence" value="ECO:0007669"/>
    <property type="project" value="UniProtKB-KW"/>
</dbReference>
<keyword evidence="2" id="KW-0560">Oxidoreductase</keyword>
<dbReference type="CDD" id="cd05374">
    <property type="entry name" value="17beta-HSD-like_SDR_c"/>
    <property type="match status" value="1"/>
</dbReference>
<proteinExistence type="inferred from homology"/>
<dbReference type="SMART" id="SM00822">
    <property type="entry name" value="PKS_KR"/>
    <property type="match status" value="1"/>
</dbReference>
<gene>
    <name evidence="5" type="ORF">G3T36_07475</name>
</gene>
<name>A0A6L9XWB0_9MICO</name>
<dbReference type="EMBL" id="JAAGWY010000001">
    <property type="protein sequence ID" value="NEN05710.1"/>
    <property type="molecule type" value="Genomic_DNA"/>
</dbReference>
<keyword evidence="6" id="KW-1185">Reference proteome</keyword>
<dbReference type="PANTHER" id="PTHR43976">
    <property type="entry name" value="SHORT CHAIN DEHYDROGENASE"/>
    <property type="match status" value="1"/>
</dbReference>
<dbReference type="AlphaFoldDB" id="A0A6L9XWB0"/>
<reference evidence="5 6" key="1">
    <citation type="journal article" date="2014" name="J. Microbiol.">
        <title>Diaminobutyricibacter tongyongensis gen. nov., sp. nov. and Homoserinibacter gongjuensis gen. nov., sp. nov. belong to the family Microbacteriaceae.</title>
        <authorList>
            <person name="Kim S.J."/>
            <person name="Ahn J.H."/>
            <person name="Weon H.Y."/>
            <person name="Hamada M."/>
            <person name="Suzuki K."/>
            <person name="Kwon S.W."/>
        </authorList>
    </citation>
    <scope>NUCLEOTIDE SEQUENCE [LARGE SCALE GENOMIC DNA]</scope>
    <source>
        <strain evidence="5 6">NBRC 108724</strain>
    </source>
</reference>
<dbReference type="PRINTS" id="PR00080">
    <property type="entry name" value="SDRFAMILY"/>
</dbReference>
<dbReference type="Pfam" id="PF00106">
    <property type="entry name" value="adh_short"/>
    <property type="match status" value="1"/>
</dbReference>
<accession>A0A6L9XWB0</accession>
<dbReference type="InterPro" id="IPR051911">
    <property type="entry name" value="SDR_oxidoreductase"/>
</dbReference>
<evidence type="ECO:0000313" key="5">
    <source>
        <dbReference type="EMBL" id="NEN05710.1"/>
    </source>
</evidence>
<dbReference type="Gene3D" id="3.40.50.720">
    <property type="entry name" value="NAD(P)-binding Rossmann-like Domain"/>
    <property type="match status" value="1"/>
</dbReference>
<dbReference type="PRINTS" id="PR00081">
    <property type="entry name" value="GDHRDH"/>
</dbReference>
<organism evidence="5 6">
    <name type="scientific">Leifsonia tongyongensis</name>
    <dbReference type="NCBI Taxonomy" id="1268043"/>
    <lineage>
        <taxon>Bacteria</taxon>
        <taxon>Bacillati</taxon>
        <taxon>Actinomycetota</taxon>
        <taxon>Actinomycetes</taxon>
        <taxon>Micrococcales</taxon>
        <taxon>Microbacteriaceae</taxon>
        <taxon>Leifsonia</taxon>
    </lineage>
</organism>
<comment type="similarity">
    <text evidence="1 3">Belongs to the short-chain dehydrogenases/reductases (SDR) family.</text>
</comment>
<comment type="caution">
    <text evidence="5">The sequence shown here is derived from an EMBL/GenBank/DDBJ whole genome shotgun (WGS) entry which is preliminary data.</text>
</comment>
<feature type="domain" description="Ketoreductase" evidence="4">
    <location>
        <begin position="5"/>
        <end position="180"/>
    </location>
</feature>
<evidence type="ECO:0000256" key="3">
    <source>
        <dbReference type="RuleBase" id="RU000363"/>
    </source>
</evidence>
<dbReference type="SUPFAM" id="SSF51735">
    <property type="entry name" value="NAD(P)-binding Rossmann-fold domains"/>
    <property type="match status" value="1"/>
</dbReference>
<dbReference type="InterPro" id="IPR057326">
    <property type="entry name" value="KR_dom"/>
</dbReference>
<evidence type="ECO:0000259" key="4">
    <source>
        <dbReference type="SMART" id="SM00822"/>
    </source>
</evidence>
<evidence type="ECO:0000313" key="6">
    <source>
        <dbReference type="Proteomes" id="UP000474967"/>
    </source>
</evidence>
<dbReference type="RefSeq" id="WP_163288887.1">
    <property type="nucleotide sequence ID" value="NZ_JAAGWY010000001.1"/>
</dbReference>
<dbReference type="InterPro" id="IPR002347">
    <property type="entry name" value="SDR_fam"/>
</dbReference>
<dbReference type="PROSITE" id="PS00061">
    <property type="entry name" value="ADH_SHORT"/>
    <property type="match status" value="1"/>
</dbReference>
<dbReference type="PANTHER" id="PTHR43976:SF16">
    <property type="entry name" value="SHORT-CHAIN DEHYDROGENASE_REDUCTASE FAMILY PROTEIN"/>
    <property type="match status" value="1"/>
</dbReference>
<dbReference type="InterPro" id="IPR036291">
    <property type="entry name" value="NAD(P)-bd_dom_sf"/>
</dbReference>
<dbReference type="Proteomes" id="UP000474967">
    <property type="component" value="Unassembled WGS sequence"/>
</dbReference>
<evidence type="ECO:0000256" key="2">
    <source>
        <dbReference type="ARBA" id="ARBA00023002"/>
    </source>
</evidence>
<dbReference type="InterPro" id="IPR020904">
    <property type="entry name" value="Sc_DH/Rdtase_CS"/>
</dbReference>